<sequence length="18" mass="1971">MCIDGTAQGIWYAADLDQ</sequence>
<organism evidence="1">
    <name type="scientific">Anguilla anguilla</name>
    <name type="common">European freshwater eel</name>
    <name type="synonym">Muraena anguilla</name>
    <dbReference type="NCBI Taxonomy" id="7936"/>
    <lineage>
        <taxon>Eukaryota</taxon>
        <taxon>Metazoa</taxon>
        <taxon>Chordata</taxon>
        <taxon>Craniata</taxon>
        <taxon>Vertebrata</taxon>
        <taxon>Euteleostomi</taxon>
        <taxon>Actinopterygii</taxon>
        <taxon>Neopterygii</taxon>
        <taxon>Teleostei</taxon>
        <taxon>Anguilliformes</taxon>
        <taxon>Anguillidae</taxon>
        <taxon>Anguilla</taxon>
    </lineage>
</organism>
<proteinExistence type="predicted"/>
<name>A0A0E9UEB4_ANGAN</name>
<reference evidence="1" key="1">
    <citation type="submission" date="2014-11" db="EMBL/GenBank/DDBJ databases">
        <authorList>
            <person name="Amaro Gonzalez C."/>
        </authorList>
    </citation>
    <scope>NUCLEOTIDE SEQUENCE</scope>
</reference>
<dbReference type="EMBL" id="GBXM01045319">
    <property type="protein sequence ID" value="JAH63258.1"/>
    <property type="molecule type" value="Transcribed_RNA"/>
</dbReference>
<evidence type="ECO:0000313" key="1">
    <source>
        <dbReference type="EMBL" id="JAH63258.1"/>
    </source>
</evidence>
<reference evidence="1" key="2">
    <citation type="journal article" date="2015" name="Fish Shellfish Immunol.">
        <title>Early steps in the European eel (Anguilla anguilla)-Vibrio vulnificus interaction in the gills: Role of the RtxA13 toxin.</title>
        <authorList>
            <person name="Callol A."/>
            <person name="Pajuelo D."/>
            <person name="Ebbesson L."/>
            <person name="Teles M."/>
            <person name="MacKenzie S."/>
            <person name="Amaro C."/>
        </authorList>
    </citation>
    <scope>NUCLEOTIDE SEQUENCE</scope>
</reference>
<protein>
    <submittedName>
        <fullName evidence="1">Uncharacterized protein</fullName>
    </submittedName>
</protein>
<accession>A0A0E9UEB4</accession>
<dbReference type="AlphaFoldDB" id="A0A0E9UEB4"/>